<dbReference type="CDD" id="cd06530">
    <property type="entry name" value="S26_SPase_I"/>
    <property type="match status" value="1"/>
</dbReference>
<feature type="active site" evidence="7">
    <location>
        <position position="51"/>
    </location>
</feature>
<organism evidence="10 11">
    <name type="scientific">Stenotrophomonas acidaminiphila</name>
    <dbReference type="NCBI Taxonomy" id="128780"/>
    <lineage>
        <taxon>Bacteria</taxon>
        <taxon>Pseudomonadati</taxon>
        <taxon>Pseudomonadota</taxon>
        <taxon>Gammaproteobacteria</taxon>
        <taxon>Lysobacterales</taxon>
        <taxon>Lysobacteraceae</taxon>
        <taxon>Stenotrophomonas</taxon>
    </lineage>
</organism>
<dbReference type="Pfam" id="PF10502">
    <property type="entry name" value="Peptidase_S26"/>
    <property type="match status" value="1"/>
</dbReference>
<evidence type="ECO:0000256" key="7">
    <source>
        <dbReference type="PIRSR" id="PIRSR600223-1"/>
    </source>
</evidence>
<comment type="subcellular location">
    <subcellularLocation>
        <location evidence="8">Membrane</location>
        <topology evidence="8">Multi-pass membrane protein</topology>
    </subcellularLocation>
</comment>
<dbReference type="PATRIC" id="fig|128780.6.peg.3530"/>
<keyword evidence="6 8" id="KW-0378">Hydrolase</keyword>
<evidence type="ECO:0000256" key="8">
    <source>
        <dbReference type="RuleBase" id="RU362042"/>
    </source>
</evidence>
<gene>
    <name evidence="10" type="ORF">AOT14_34870</name>
</gene>
<sequence>MHVDSSTRPGRVPRRPWQWLRREAPPLALMLLLLCAARDTLANHYQVPSGSMQPTLQPGDRIVVDMRAYGLRLPFSSIQLLDTGHPRRGDVAVFDSPADGTRLVKRVVAVAGDRVELHDGYLRINGRPLSRMPRQEAFGTRQVTLDLDAGGGPDIDGITVPAGKLLVLGDHRGNSFDGRFFGLVDADKVYGRAQAVYWRRGEGLAWRPL</sequence>
<dbReference type="EC" id="3.4.21.89" evidence="3 8"/>
<evidence type="ECO:0000256" key="5">
    <source>
        <dbReference type="ARBA" id="ARBA00022670"/>
    </source>
</evidence>
<evidence type="ECO:0000256" key="4">
    <source>
        <dbReference type="ARBA" id="ARBA00019232"/>
    </source>
</evidence>
<dbReference type="GO" id="GO:0006465">
    <property type="term" value="P:signal peptide processing"/>
    <property type="evidence" value="ECO:0007669"/>
    <property type="project" value="InterPro"/>
</dbReference>
<comment type="similarity">
    <text evidence="2 8">Belongs to the peptidase S26 family.</text>
</comment>
<dbReference type="InterPro" id="IPR019758">
    <property type="entry name" value="Pept_S26A_signal_pept_1_CS"/>
</dbReference>
<protein>
    <recommendedName>
        <fullName evidence="4 8">Signal peptidase I</fullName>
        <ecNumber evidence="3 8">3.4.21.89</ecNumber>
    </recommendedName>
</protein>
<evidence type="ECO:0000313" key="10">
    <source>
        <dbReference type="EMBL" id="ALJ29823.1"/>
    </source>
</evidence>
<evidence type="ECO:0000256" key="2">
    <source>
        <dbReference type="ARBA" id="ARBA00009370"/>
    </source>
</evidence>
<dbReference type="InterPro" id="IPR000223">
    <property type="entry name" value="Pept_S26A_signal_pept_1"/>
</dbReference>
<dbReference type="Gene3D" id="2.10.109.10">
    <property type="entry name" value="Umud Fragment, subunit A"/>
    <property type="match status" value="1"/>
</dbReference>
<dbReference type="PANTHER" id="PTHR43390:SF1">
    <property type="entry name" value="CHLOROPLAST PROCESSING PEPTIDASE"/>
    <property type="match status" value="1"/>
</dbReference>
<feature type="active site" evidence="7">
    <location>
        <position position="105"/>
    </location>
</feature>
<evidence type="ECO:0000259" key="9">
    <source>
        <dbReference type="Pfam" id="PF10502"/>
    </source>
</evidence>
<name>A0A0S1B477_9GAMM</name>
<keyword evidence="5 8" id="KW-0645">Protease</keyword>
<dbReference type="GO" id="GO:0004252">
    <property type="term" value="F:serine-type endopeptidase activity"/>
    <property type="evidence" value="ECO:0007669"/>
    <property type="project" value="InterPro"/>
</dbReference>
<accession>A0A0S1B477</accession>
<evidence type="ECO:0000256" key="6">
    <source>
        <dbReference type="ARBA" id="ARBA00022801"/>
    </source>
</evidence>
<reference evidence="10 11" key="1">
    <citation type="journal article" date="2015" name="Genome Announc.">
        <title>Complete Genome Sequencing of Stenotrophomonas acidaminiphila ZAC14D2_NAIMI4_2, a Multidrug-Resistant Strain Isolated from Sediments of a Polluted River in Mexico, Uncovers New Antibiotic Resistance Genes and a Novel Class-II Lasso Peptide Biosynthesis Gene Cluster.</title>
        <authorList>
            <person name="Vinuesa P."/>
            <person name="Ochoa-Sanchez L.E."/>
        </authorList>
    </citation>
    <scope>NUCLEOTIDE SEQUENCE [LARGE SCALE GENOMIC DNA]</scope>
    <source>
        <strain evidence="10 11">ZAC14D2_NAIMI4_2</strain>
    </source>
</reference>
<dbReference type="OrthoDB" id="9815782at2"/>
<dbReference type="GO" id="GO:0009003">
    <property type="term" value="F:signal peptidase activity"/>
    <property type="evidence" value="ECO:0007669"/>
    <property type="project" value="UniProtKB-EC"/>
</dbReference>
<keyword evidence="11" id="KW-1185">Reference proteome</keyword>
<dbReference type="InterPro" id="IPR019533">
    <property type="entry name" value="Peptidase_S26"/>
</dbReference>
<comment type="catalytic activity">
    <reaction evidence="1 8">
        <text>Cleavage of hydrophobic, N-terminal signal or leader sequences from secreted and periplasmic proteins.</text>
        <dbReference type="EC" id="3.4.21.89"/>
    </reaction>
</comment>
<dbReference type="PROSITE" id="PS00501">
    <property type="entry name" value="SPASE_I_1"/>
    <property type="match status" value="1"/>
</dbReference>
<feature type="domain" description="Peptidase S26" evidence="9">
    <location>
        <begin position="28"/>
        <end position="198"/>
    </location>
</feature>
<dbReference type="InterPro" id="IPR036286">
    <property type="entry name" value="LexA/Signal_pep-like_sf"/>
</dbReference>
<dbReference type="KEGG" id="sacz:AOT14_34870"/>
<dbReference type="Proteomes" id="UP000061010">
    <property type="component" value="Chromosome"/>
</dbReference>
<dbReference type="PRINTS" id="PR00727">
    <property type="entry name" value="LEADERPTASE"/>
</dbReference>
<dbReference type="EMBL" id="CP012900">
    <property type="protein sequence ID" value="ALJ29823.1"/>
    <property type="molecule type" value="Genomic_DNA"/>
</dbReference>
<dbReference type="PROSITE" id="PS00761">
    <property type="entry name" value="SPASE_I_3"/>
    <property type="match status" value="1"/>
</dbReference>
<evidence type="ECO:0000256" key="1">
    <source>
        <dbReference type="ARBA" id="ARBA00000677"/>
    </source>
</evidence>
<evidence type="ECO:0000313" key="11">
    <source>
        <dbReference type="Proteomes" id="UP000061010"/>
    </source>
</evidence>
<dbReference type="GO" id="GO:0016020">
    <property type="term" value="C:membrane"/>
    <property type="evidence" value="ECO:0007669"/>
    <property type="project" value="UniProtKB-SubCell"/>
</dbReference>
<dbReference type="AlphaFoldDB" id="A0A0S1B477"/>
<evidence type="ECO:0000256" key="3">
    <source>
        <dbReference type="ARBA" id="ARBA00013208"/>
    </source>
</evidence>
<dbReference type="SUPFAM" id="SSF51306">
    <property type="entry name" value="LexA/Signal peptidase"/>
    <property type="match status" value="1"/>
</dbReference>
<dbReference type="NCBIfam" id="TIGR02227">
    <property type="entry name" value="sigpep_I_bact"/>
    <property type="match status" value="1"/>
</dbReference>
<dbReference type="InterPro" id="IPR019756">
    <property type="entry name" value="Pept_S26A_signal_pept_1_Ser-AS"/>
</dbReference>
<proteinExistence type="inferred from homology"/>
<dbReference type="PANTHER" id="PTHR43390">
    <property type="entry name" value="SIGNAL PEPTIDASE I"/>
    <property type="match status" value="1"/>
</dbReference>